<dbReference type="GeneID" id="63785992"/>
<sequence length="313" mass="34735">MGSAQSSSSAGLIQSPPDKQAAKVAPFLRANHKFSIVQAHDKPNASSQQLTAAAFLAVEPVSLLFDLWDLLSQQATIEVRDNEEMDEIVTTSWQDYLGVLDRSDAYVNFFDDEVVRYLYETEQTVKAYLAESQIQAGLLAQNGWPLRQIAAGIEMRSQEVVTEGLAGTCAFYSVDLIDVMHKKPVKIEPDTVPTSLDGVRAARDMVIQQAMSRPEHCNHAVLQELVNLNSVGVLWRFLPAADATRLWKAVLYRLGQAQRSASTTSTGDASAKNWQEIVHIALTKKPELLDTLRLLKEHEQYDPDSLIASRLLD</sequence>
<dbReference type="Proteomes" id="UP000193685">
    <property type="component" value="Unassembled WGS sequence"/>
</dbReference>
<dbReference type="RefSeq" id="XP_040725196.1">
    <property type="nucleotide sequence ID" value="XM_040869393.1"/>
</dbReference>
<dbReference type="OrthoDB" id="10265971at2759"/>
<evidence type="ECO:0000256" key="1">
    <source>
        <dbReference type="ARBA" id="ARBA00023002"/>
    </source>
</evidence>
<dbReference type="InterPro" id="IPR025337">
    <property type="entry name" value="Questin_oxidase-like"/>
</dbReference>
<evidence type="ECO:0000313" key="3">
    <source>
        <dbReference type="Proteomes" id="UP000193685"/>
    </source>
</evidence>
<organism evidence="2 3">
    <name type="scientific">Protomyces lactucae-debilis</name>
    <dbReference type="NCBI Taxonomy" id="2754530"/>
    <lineage>
        <taxon>Eukaryota</taxon>
        <taxon>Fungi</taxon>
        <taxon>Dikarya</taxon>
        <taxon>Ascomycota</taxon>
        <taxon>Taphrinomycotina</taxon>
        <taxon>Taphrinomycetes</taxon>
        <taxon>Taphrinales</taxon>
        <taxon>Protomycetaceae</taxon>
        <taxon>Protomyces</taxon>
    </lineage>
</organism>
<comment type="caution">
    <text evidence="2">The sequence shown here is derived from an EMBL/GenBank/DDBJ whole genome shotgun (WGS) entry which is preliminary data.</text>
</comment>
<keyword evidence="3" id="KW-1185">Reference proteome</keyword>
<accession>A0A1Y2FDR9</accession>
<dbReference type="Pfam" id="PF14027">
    <property type="entry name" value="Questin_oxidase"/>
    <property type="match status" value="1"/>
</dbReference>
<dbReference type="EMBL" id="MCFI01000010">
    <property type="protein sequence ID" value="ORY82062.1"/>
    <property type="molecule type" value="Genomic_DNA"/>
</dbReference>
<name>A0A1Y2FDR9_PROLT</name>
<dbReference type="GO" id="GO:0016491">
    <property type="term" value="F:oxidoreductase activity"/>
    <property type="evidence" value="ECO:0007669"/>
    <property type="project" value="UniProtKB-KW"/>
</dbReference>
<dbReference type="PANTHER" id="PTHR35870:SF6">
    <property type="entry name" value="MGS207 PROTEIN"/>
    <property type="match status" value="1"/>
</dbReference>
<dbReference type="STRING" id="56484.A0A1Y2FDR9"/>
<gene>
    <name evidence="2" type="ORF">BCR37DRAFT_379987</name>
</gene>
<protein>
    <submittedName>
        <fullName evidence="2">Uncharacterized protein</fullName>
    </submittedName>
</protein>
<proteinExistence type="predicted"/>
<reference evidence="2 3" key="1">
    <citation type="submission" date="2016-07" db="EMBL/GenBank/DDBJ databases">
        <title>Pervasive Adenine N6-methylation of Active Genes in Fungi.</title>
        <authorList>
            <consortium name="DOE Joint Genome Institute"/>
            <person name="Mondo S.J."/>
            <person name="Dannebaum R.O."/>
            <person name="Kuo R.C."/>
            <person name="Labutti K."/>
            <person name="Haridas S."/>
            <person name="Kuo A."/>
            <person name="Salamov A."/>
            <person name="Ahrendt S.R."/>
            <person name="Lipzen A."/>
            <person name="Sullivan W."/>
            <person name="Andreopoulos W.B."/>
            <person name="Clum A."/>
            <person name="Lindquist E."/>
            <person name="Daum C."/>
            <person name="Ramamoorthy G.K."/>
            <person name="Gryganskyi A."/>
            <person name="Culley D."/>
            <person name="Magnuson J.K."/>
            <person name="James T.Y."/>
            <person name="O'Malley M.A."/>
            <person name="Stajich J.E."/>
            <person name="Spatafora J.W."/>
            <person name="Visel A."/>
            <person name="Grigoriev I.V."/>
        </authorList>
    </citation>
    <scope>NUCLEOTIDE SEQUENCE [LARGE SCALE GENOMIC DNA]</scope>
    <source>
        <strain evidence="2 3">12-1054</strain>
    </source>
</reference>
<dbReference type="AlphaFoldDB" id="A0A1Y2FDR9"/>
<keyword evidence="1" id="KW-0560">Oxidoreductase</keyword>
<dbReference type="PANTHER" id="PTHR35870">
    <property type="entry name" value="PROTEIN, PUTATIVE (AFU_ORTHOLOGUE AFUA_5G03330)-RELATED"/>
    <property type="match status" value="1"/>
</dbReference>
<evidence type="ECO:0000313" key="2">
    <source>
        <dbReference type="EMBL" id="ORY82062.1"/>
    </source>
</evidence>